<feature type="transmembrane region" description="Helical" evidence="6">
    <location>
        <begin position="105"/>
        <end position="124"/>
    </location>
</feature>
<dbReference type="SUPFAM" id="SSF103473">
    <property type="entry name" value="MFS general substrate transporter"/>
    <property type="match status" value="1"/>
</dbReference>
<keyword evidence="3 6" id="KW-0812">Transmembrane</keyword>
<feature type="transmembrane region" description="Helical" evidence="6">
    <location>
        <begin position="131"/>
        <end position="155"/>
    </location>
</feature>
<feature type="transmembrane region" description="Helical" evidence="6">
    <location>
        <begin position="230"/>
        <end position="251"/>
    </location>
</feature>
<gene>
    <name evidence="7" type="ORF">FOL47_007984</name>
</gene>
<evidence type="ECO:0000313" key="8">
    <source>
        <dbReference type="Proteomes" id="UP000591131"/>
    </source>
</evidence>
<sequence>MENRTTANAEARFASHAYTCACVPDPVLVLTSPTLSNVIMAYARPFAWTDRAGNTYHYYENPLWLACVFILTQELCERLAFYSLSPNLQLVLKDYLGYADTQADSYVSLFNAILYVTPLLGGILADTIAGVYFTILGFSLLYMLGLVILTLASIRSISEPWMIHLSLLVLITIGAGGIKSCVNVMGAQQMHPDEHKELITRFFTYFYASINIGAVIGGIVSPILLQEVSYTASFVFPLAFFAVATIIFVVGDFMNRYVKTKPQGSAVLQVGEVAVYSVARCSLEKNKESRGGTFKDDFIEDARVFFHLLPLFALIVPFNMAYNDMNTTWLTQAFKMDKNLFGWNMPAAWMQNVDPIAVVVTSILVDRVLYPWLRKRNMMPSVLVRFFIGSLFGALALLCALIVEYQVMNHALFTVSVWWQIPQFAFIATGEIFLISTSYEVAFTHAPPQLKAVASAMNLCFMAIANGISSEIFRAAAPWMPDFDFSKPEESVIGSHYDYYYCVLIGICLFGAACCLLMVPYYRRVHAVAMARQKSEYDGGLEL</sequence>
<dbReference type="Proteomes" id="UP000591131">
    <property type="component" value="Unassembled WGS sequence"/>
</dbReference>
<organism evidence="7 8">
    <name type="scientific">Perkinsus chesapeaki</name>
    <name type="common">Clam parasite</name>
    <name type="synonym">Perkinsus andrewsi</name>
    <dbReference type="NCBI Taxonomy" id="330153"/>
    <lineage>
        <taxon>Eukaryota</taxon>
        <taxon>Sar</taxon>
        <taxon>Alveolata</taxon>
        <taxon>Perkinsozoa</taxon>
        <taxon>Perkinsea</taxon>
        <taxon>Perkinsida</taxon>
        <taxon>Perkinsidae</taxon>
        <taxon>Perkinsus</taxon>
    </lineage>
</organism>
<evidence type="ECO:0000256" key="1">
    <source>
        <dbReference type="ARBA" id="ARBA00004141"/>
    </source>
</evidence>
<comment type="subcellular location">
    <subcellularLocation>
        <location evidence="1">Membrane</location>
        <topology evidence="1">Multi-pass membrane protein</topology>
    </subcellularLocation>
</comment>
<evidence type="ECO:0000313" key="7">
    <source>
        <dbReference type="EMBL" id="KAF4658406.1"/>
    </source>
</evidence>
<keyword evidence="5 6" id="KW-0472">Membrane</keyword>
<dbReference type="InterPro" id="IPR000109">
    <property type="entry name" value="POT_fam"/>
</dbReference>
<dbReference type="Pfam" id="PF00854">
    <property type="entry name" value="PTR2"/>
    <property type="match status" value="1"/>
</dbReference>
<evidence type="ECO:0000256" key="5">
    <source>
        <dbReference type="ARBA" id="ARBA00023136"/>
    </source>
</evidence>
<feature type="transmembrane region" description="Helical" evidence="6">
    <location>
        <begin position="423"/>
        <end position="443"/>
    </location>
</feature>
<dbReference type="EMBL" id="JAAPAO010000495">
    <property type="protein sequence ID" value="KAF4658406.1"/>
    <property type="molecule type" value="Genomic_DNA"/>
</dbReference>
<accession>A0A7J6LH04</accession>
<feature type="transmembrane region" description="Helical" evidence="6">
    <location>
        <begin position="455"/>
        <end position="477"/>
    </location>
</feature>
<keyword evidence="4 6" id="KW-1133">Transmembrane helix</keyword>
<reference evidence="7 8" key="1">
    <citation type="submission" date="2020-04" db="EMBL/GenBank/DDBJ databases">
        <title>Perkinsus chesapeaki whole genome sequence.</title>
        <authorList>
            <person name="Bogema D.R."/>
        </authorList>
    </citation>
    <scope>NUCLEOTIDE SEQUENCE [LARGE SCALE GENOMIC DNA]</scope>
    <source>
        <strain evidence="7">ATCC PRA-425</strain>
    </source>
</reference>
<evidence type="ECO:0000256" key="4">
    <source>
        <dbReference type="ARBA" id="ARBA00022989"/>
    </source>
</evidence>
<dbReference type="AlphaFoldDB" id="A0A7J6LH04"/>
<feature type="transmembrane region" description="Helical" evidence="6">
    <location>
        <begin position="304"/>
        <end position="322"/>
    </location>
</feature>
<comment type="similarity">
    <text evidence="2">Belongs to the major facilitator superfamily. Proton-dependent oligopeptide transporter (POT/PTR) (TC 2.A.17) family.</text>
</comment>
<dbReference type="InterPro" id="IPR036259">
    <property type="entry name" value="MFS_trans_sf"/>
</dbReference>
<evidence type="ECO:0000256" key="3">
    <source>
        <dbReference type="ARBA" id="ARBA00022692"/>
    </source>
</evidence>
<evidence type="ECO:0000256" key="2">
    <source>
        <dbReference type="ARBA" id="ARBA00005982"/>
    </source>
</evidence>
<dbReference type="GO" id="GO:0016020">
    <property type="term" value="C:membrane"/>
    <property type="evidence" value="ECO:0007669"/>
    <property type="project" value="UniProtKB-SubCell"/>
</dbReference>
<protein>
    <recommendedName>
        <fullName evidence="9">Peptide transporter ptr2</fullName>
    </recommendedName>
</protein>
<feature type="transmembrane region" description="Helical" evidence="6">
    <location>
        <begin position="202"/>
        <end position="224"/>
    </location>
</feature>
<evidence type="ECO:0008006" key="9">
    <source>
        <dbReference type="Google" id="ProtNLM"/>
    </source>
</evidence>
<feature type="transmembrane region" description="Helical" evidence="6">
    <location>
        <begin position="349"/>
        <end position="370"/>
    </location>
</feature>
<feature type="transmembrane region" description="Helical" evidence="6">
    <location>
        <begin position="382"/>
        <end position="403"/>
    </location>
</feature>
<keyword evidence="8" id="KW-1185">Reference proteome</keyword>
<evidence type="ECO:0000256" key="6">
    <source>
        <dbReference type="SAM" id="Phobius"/>
    </source>
</evidence>
<dbReference type="PANTHER" id="PTHR11654">
    <property type="entry name" value="OLIGOPEPTIDE TRANSPORTER-RELATED"/>
    <property type="match status" value="1"/>
</dbReference>
<comment type="caution">
    <text evidence="7">The sequence shown here is derived from an EMBL/GenBank/DDBJ whole genome shotgun (WGS) entry which is preliminary data.</text>
</comment>
<dbReference type="OrthoDB" id="415563at2759"/>
<feature type="transmembrane region" description="Helical" evidence="6">
    <location>
        <begin position="161"/>
        <end position="182"/>
    </location>
</feature>
<dbReference type="Gene3D" id="1.20.1250.20">
    <property type="entry name" value="MFS general substrate transporter like domains"/>
    <property type="match status" value="1"/>
</dbReference>
<proteinExistence type="inferred from homology"/>
<dbReference type="GO" id="GO:0022857">
    <property type="term" value="F:transmembrane transporter activity"/>
    <property type="evidence" value="ECO:0007669"/>
    <property type="project" value="InterPro"/>
</dbReference>
<name>A0A7J6LH04_PERCH</name>
<feature type="transmembrane region" description="Helical" evidence="6">
    <location>
        <begin position="497"/>
        <end position="522"/>
    </location>
</feature>